<dbReference type="SUPFAM" id="SSF52047">
    <property type="entry name" value="RNI-like"/>
    <property type="match status" value="1"/>
</dbReference>
<dbReference type="InterPro" id="IPR032675">
    <property type="entry name" value="LRR_dom_sf"/>
</dbReference>
<evidence type="ECO:0000313" key="2">
    <source>
        <dbReference type="Proteomes" id="UP000623467"/>
    </source>
</evidence>
<protein>
    <submittedName>
        <fullName evidence="1">Uncharacterized protein</fullName>
    </submittedName>
</protein>
<dbReference type="Proteomes" id="UP000623467">
    <property type="component" value="Unassembled WGS sequence"/>
</dbReference>
<name>A0A8H6ZJA3_9AGAR</name>
<organism evidence="1 2">
    <name type="scientific">Mycena sanguinolenta</name>
    <dbReference type="NCBI Taxonomy" id="230812"/>
    <lineage>
        <taxon>Eukaryota</taxon>
        <taxon>Fungi</taxon>
        <taxon>Dikarya</taxon>
        <taxon>Basidiomycota</taxon>
        <taxon>Agaricomycotina</taxon>
        <taxon>Agaricomycetes</taxon>
        <taxon>Agaricomycetidae</taxon>
        <taxon>Agaricales</taxon>
        <taxon>Marasmiineae</taxon>
        <taxon>Mycenaceae</taxon>
        <taxon>Mycena</taxon>
    </lineage>
</organism>
<keyword evidence="2" id="KW-1185">Reference proteome</keyword>
<evidence type="ECO:0000313" key="1">
    <source>
        <dbReference type="EMBL" id="KAF7377956.1"/>
    </source>
</evidence>
<dbReference type="Gene3D" id="3.80.10.10">
    <property type="entry name" value="Ribonuclease Inhibitor"/>
    <property type="match status" value="1"/>
</dbReference>
<proteinExistence type="predicted"/>
<dbReference type="OrthoDB" id="2788229at2759"/>
<dbReference type="AlphaFoldDB" id="A0A8H6ZJA3"/>
<gene>
    <name evidence="1" type="ORF">MSAN_00219500</name>
</gene>
<comment type="caution">
    <text evidence="1">The sequence shown here is derived from an EMBL/GenBank/DDBJ whole genome shotgun (WGS) entry which is preliminary data.</text>
</comment>
<dbReference type="EMBL" id="JACAZH010000001">
    <property type="protein sequence ID" value="KAF7377956.1"/>
    <property type="molecule type" value="Genomic_DNA"/>
</dbReference>
<sequence>MRSTTRAFNSMNTCRASVDSPHLRYLHLDYHHDDVHPEFLAALTQNFPSLTELEFTSMHFTSFAQFVQIMESLPLLRRISLDKVLFYDRRYGENGENPEDDGPEPSYMPSNLTDVVAHCGYDATAPVLSWLRSQPCTRRLAVAIEPYRREEHTTLLSEILRMLGSRLEHLIIKNADNIHLPDLSLTTGLLTFAMSGIQCLQTSTSLDLDWVPTLLSQIHSPGLKRIVFVVDLRERTGLDLLDWTRIREFLAQQRSLRRVQFYLSAHKKWATQAIAARLSPRAYALRVGQLEGRYRYSLDMFDH</sequence>
<reference evidence="1" key="1">
    <citation type="submission" date="2020-05" db="EMBL/GenBank/DDBJ databases">
        <title>Mycena genomes resolve the evolution of fungal bioluminescence.</title>
        <authorList>
            <person name="Tsai I.J."/>
        </authorList>
    </citation>
    <scope>NUCLEOTIDE SEQUENCE</scope>
    <source>
        <strain evidence="1">160909Yilan</strain>
    </source>
</reference>
<accession>A0A8H6ZJA3</accession>